<dbReference type="InterPro" id="IPR021668">
    <property type="entry name" value="TAN"/>
</dbReference>
<evidence type="ECO:0000256" key="8">
    <source>
        <dbReference type="ARBA" id="ARBA00022741"/>
    </source>
</evidence>
<dbReference type="InterPro" id="IPR014009">
    <property type="entry name" value="PIK_FAT"/>
</dbReference>
<evidence type="ECO:0000313" key="21">
    <source>
        <dbReference type="EMBL" id="KAK6992249.1"/>
    </source>
</evidence>
<dbReference type="Pfam" id="PF00454">
    <property type="entry name" value="PI3_PI4_kinase"/>
    <property type="match status" value="1"/>
</dbReference>
<dbReference type="SMART" id="SM01342">
    <property type="entry name" value="TAN"/>
    <property type="match status" value="1"/>
</dbReference>
<dbReference type="PROSITE" id="PS51190">
    <property type="entry name" value="FATC"/>
    <property type="match status" value="1"/>
</dbReference>
<dbReference type="PROSITE" id="PS51189">
    <property type="entry name" value="FAT"/>
    <property type="match status" value="1"/>
</dbReference>
<evidence type="ECO:0000259" key="20">
    <source>
        <dbReference type="PROSITE" id="PS51190"/>
    </source>
</evidence>
<reference evidence="21 22" key="1">
    <citation type="journal article" date="2024" name="J Genomics">
        <title>Draft genome sequencing and assembly of Favolaschia claudopus CIRM-BRFM 2984 isolated from oak limbs.</title>
        <authorList>
            <person name="Navarro D."/>
            <person name="Drula E."/>
            <person name="Chaduli D."/>
            <person name="Cazenave R."/>
            <person name="Ahrendt S."/>
            <person name="Wang J."/>
            <person name="Lipzen A."/>
            <person name="Daum C."/>
            <person name="Barry K."/>
            <person name="Grigoriev I.V."/>
            <person name="Favel A."/>
            <person name="Rosso M.N."/>
            <person name="Martin F."/>
        </authorList>
    </citation>
    <scope>NUCLEOTIDE SEQUENCE [LARGE SCALE GENOMIC DNA]</scope>
    <source>
        <strain evidence="21 22">CIRM-BRFM 2984</strain>
    </source>
</reference>
<dbReference type="Proteomes" id="UP001362999">
    <property type="component" value="Unassembled WGS sequence"/>
</dbReference>
<feature type="region of interest" description="Disordered" evidence="17">
    <location>
        <begin position="2554"/>
        <end position="2580"/>
    </location>
</feature>
<dbReference type="GO" id="GO:0005634">
    <property type="term" value="C:nucleus"/>
    <property type="evidence" value="ECO:0007669"/>
    <property type="project" value="UniProtKB-SubCell"/>
</dbReference>
<evidence type="ECO:0000256" key="9">
    <source>
        <dbReference type="ARBA" id="ARBA00022763"/>
    </source>
</evidence>
<gene>
    <name evidence="21" type="ORF">R3P38DRAFT_3436657</name>
</gene>
<keyword evidence="10 16" id="KW-0418">Kinase</keyword>
<feature type="region of interest" description="Disordered" evidence="17">
    <location>
        <begin position="184"/>
        <end position="247"/>
    </location>
</feature>
<keyword evidence="16" id="KW-0779">Telomere</keyword>
<dbReference type="InterPro" id="IPR038980">
    <property type="entry name" value="ATM_plant"/>
</dbReference>
<dbReference type="SUPFAM" id="SSF48371">
    <property type="entry name" value="ARM repeat"/>
    <property type="match status" value="2"/>
</dbReference>
<feature type="domain" description="FATC" evidence="20">
    <location>
        <begin position="3014"/>
        <end position="3046"/>
    </location>
</feature>
<evidence type="ECO:0000256" key="17">
    <source>
        <dbReference type="SAM" id="MobiDB-lite"/>
    </source>
</evidence>
<comment type="function">
    <text evidence="13 16">Serine/threonine protein kinase which activates checkpoint signaling upon genotoxic stresses such as ionizing radiation (IR), ultraviolet light (UV), or DNA replication stalling, thereby acting as a DNA damage sensor. Recognizes the substrate consensus sequence [ST]-Q. Phosphorylates histone H2A to form H2AS128ph (gamma-H2A) at sites of DNA damage, involved in the regulation of DNA damage response mechanism. Required for the control of telomere length and genome stability.</text>
</comment>
<dbReference type="SMART" id="SM01343">
    <property type="entry name" value="FATC"/>
    <property type="match status" value="1"/>
</dbReference>
<keyword evidence="12 16" id="KW-0539">Nucleus</keyword>
<evidence type="ECO:0000256" key="14">
    <source>
        <dbReference type="ARBA" id="ARBA00047899"/>
    </source>
</evidence>
<dbReference type="GO" id="GO:0006281">
    <property type="term" value="P:DNA repair"/>
    <property type="evidence" value="ECO:0007669"/>
    <property type="project" value="InterPro"/>
</dbReference>
<keyword evidence="6 16" id="KW-0723">Serine/threonine-protein kinase</keyword>
<keyword evidence="9 16" id="KW-0227">DNA damage</keyword>
<dbReference type="CDD" id="cd05171">
    <property type="entry name" value="PIKKc_ATM"/>
    <property type="match status" value="1"/>
</dbReference>
<dbReference type="Gene3D" id="1.10.1070.11">
    <property type="entry name" value="Phosphatidylinositol 3-/4-kinase, catalytic domain"/>
    <property type="match status" value="1"/>
</dbReference>
<evidence type="ECO:0000256" key="5">
    <source>
        <dbReference type="ARBA" id="ARBA00014619"/>
    </source>
</evidence>
<dbReference type="EC" id="2.7.11.1" evidence="4 16"/>
<evidence type="ECO:0000313" key="22">
    <source>
        <dbReference type="Proteomes" id="UP001362999"/>
    </source>
</evidence>
<evidence type="ECO:0000256" key="12">
    <source>
        <dbReference type="ARBA" id="ARBA00023242"/>
    </source>
</evidence>
<evidence type="ECO:0000256" key="7">
    <source>
        <dbReference type="ARBA" id="ARBA00022679"/>
    </source>
</evidence>
<comment type="catalytic activity">
    <reaction evidence="14 16">
        <text>L-threonyl-[protein] + ATP = O-phospho-L-threonyl-[protein] + ADP + H(+)</text>
        <dbReference type="Rhea" id="RHEA:46608"/>
        <dbReference type="Rhea" id="RHEA-COMP:11060"/>
        <dbReference type="Rhea" id="RHEA-COMP:11605"/>
        <dbReference type="ChEBI" id="CHEBI:15378"/>
        <dbReference type="ChEBI" id="CHEBI:30013"/>
        <dbReference type="ChEBI" id="CHEBI:30616"/>
        <dbReference type="ChEBI" id="CHEBI:61977"/>
        <dbReference type="ChEBI" id="CHEBI:456216"/>
        <dbReference type="EC" id="2.7.11.1"/>
    </reaction>
</comment>
<feature type="compositionally biased region" description="Basic and acidic residues" evidence="17">
    <location>
        <begin position="753"/>
        <end position="767"/>
    </location>
</feature>
<proteinExistence type="inferred from homology"/>
<dbReference type="PROSITE" id="PS50290">
    <property type="entry name" value="PI3_4_KINASE_3"/>
    <property type="match status" value="1"/>
</dbReference>
<dbReference type="SMART" id="SM00146">
    <property type="entry name" value="PI3Kc"/>
    <property type="match status" value="1"/>
</dbReference>
<dbReference type="InterPro" id="IPR018936">
    <property type="entry name" value="PI3/4_kinase_CS"/>
</dbReference>
<evidence type="ECO:0000256" key="13">
    <source>
        <dbReference type="ARBA" id="ARBA00025079"/>
    </source>
</evidence>
<organism evidence="21 22">
    <name type="scientific">Favolaschia claudopus</name>
    <dbReference type="NCBI Taxonomy" id="2862362"/>
    <lineage>
        <taxon>Eukaryota</taxon>
        <taxon>Fungi</taxon>
        <taxon>Dikarya</taxon>
        <taxon>Basidiomycota</taxon>
        <taxon>Agaricomycotina</taxon>
        <taxon>Agaricomycetes</taxon>
        <taxon>Agaricomycetidae</taxon>
        <taxon>Agaricales</taxon>
        <taxon>Marasmiineae</taxon>
        <taxon>Mycenaceae</taxon>
        <taxon>Favolaschia</taxon>
    </lineage>
</organism>
<keyword evidence="7 16" id="KW-0808">Transferase</keyword>
<dbReference type="GO" id="GO:0000781">
    <property type="term" value="C:chromosome, telomeric region"/>
    <property type="evidence" value="ECO:0007669"/>
    <property type="project" value="UniProtKB-SubCell"/>
</dbReference>
<evidence type="ECO:0000259" key="18">
    <source>
        <dbReference type="PROSITE" id="PS50290"/>
    </source>
</evidence>
<evidence type="ECO:0000256" key="16">
    <source>
        <dbReference type="RuleBase" id="RU365027"/>
    </source>
</evidence>
<dbReference type="GO" id="GO:0005524">
    <property type="term" value="F:ATP binding"/>
    <property type="evidence" value="ECO:0007669"/>
    <property type="project" value="UniProtKB-KW"/>
</dbReference>
<dbReference type="GO" id="GO:0006325">
    <property type="term" value="P:chromatin organization"/>
    <property type="evidence" value="ECO:0007669"/>
    <property type="project" value="UniProtKB-KW"/>
</dbReference>
<dbReference type="GO" id="GO:0035556">
    <property type="term" value="P:intracellular signal transduction"/>
    <property type="evidence" value="ECO:0007669"/>
    <property type="project" value="UniProtKB-ARBA"/>
</dbReference>
<dbReference type="GO" id="GO:0004674">
    <property type="term" value="F:protein serine/threonine kinase activity"/>
    <property type="evidence" value="ECO:0007669"/>
    <property type="project" value="UniProtKB-KW"/>
</dbReference>
<dbReference type="PANTHER" id="PTHR37079:SF4">
    <property type="entry name" value="SERINE_THREONINE-PROTEIN KINASE ATM"/>
    <property type="match status" value="1"/>
</dbReference>
<dbReference type="Pfam" id="PF11640">
    <property type="entry name" value="TAN"/>
    <property type="match status" value="1"/>
</dbReference>
<evidence type="ECO:0000256" key="15">
    <source>
        <dbReference type="ARBA" id="ARBA00048679"/>
    </source>
</evidence>
<evidence type="ECO:0000256" key="2">
    <source>
        <dbReference type="ARBA" id="ARBA00010769"/>
    </source>
</evidence>
<feature type="domain" description="FAT" evidence="19">
    <location>
        <begin position="1960"/>
        <end position="2552"/>
    </location>
</feature>
<dbReference type="PROSITE" id="PS00916">
    <property type="entry name" value="PI3_4_KINASE_2"/>
    <property type="match status" value="1"/>
</dbReference>
<dbReference type="SUPFAM" id="SSF56112">
    <property type="entry name" value="Protein kinase-like (PK-like)"/>
    <property type="match status" value="1"/>
</dbReference>
<keyword evidence="22" id="KW-1185">Reference proteome</keyword>
<dbReference type="InterPro" id="IPR003152">
    <property type="entry name" value="FATC_dom"/>
</dbReference>
<feature type="region of interest" description="Disordered" evidence="17">
    <location>
        <begin position="739"/>
        <end position="767"/>
    </location>
</feature>
<dbReference type="InterPro" id="IPR011009">
    <property type="entry name" value="Kinase-like_dom_sf"/>
</dbReference>
<accession>A0AAV9ZTD8</accession>
<evidence type="ECO:0000256" key="6">
    <source>
        <dbReference type="ARBA" id="ARBA00022527"/>
    </source>
</evidence>
<comment type="subunit">
    <text evidence="3">Associates with DNA double-strand breaks.</text>
</comment>
<comment type="caution">
    <text evidence="21">The sequence shown here is derived from an EMBL/GenBank/DDBJ whole genome shotgun (WGS) entry which is preliminary data.</text>
</comment>
<evidence type="ECO:0000256" key="11">
    <source>
        <dbReference type="ARBA" id="ARBA00022840"/>
    </source>
</evidence>
<sequence length="3046" mass="342291">MANRSVTSIIKQITSSKVTDRQQGIASLREVFSQDHVVSHFHFISDGPNNEVKVNPMAWLPVFQSLFEAVREERDQLTKASGAIAARRRLANVASTLRWLTERTLDHQNNGVFDAIFDHLCSAIPNKGGREICEPIALDYIKTLRCLLEHPPHLEFMDEDRWEVLAQLAFSAVLDDNLKTKFERDSEDDAVTSPPPSVPNESDTDEYYAKDDQNGSPSKKRLRKATNPPAKSPPPLSGRPKRSKVPSKEQNEFVHILSILLRSHSAPLLLSNKPYLASSILRRLQRVLEVYPADASLYHDFLSMVLSTLSHLALNRNHLVVRFAQKSWDNLINLWGTKNKGMKECLVAILRTLFPFLIAKEKGVQIPYDWSSQIAGLWRLLDGEAESRWGVVGLSLESLRLEIFDPEAEDGGAFVAQTFRAGNDFDAAQALAWAILELQSDCAEKVFEHYESVHSSPVTDSAPVENKRRRIENPLTTLIDSIRENRQSHVRAYHLQTLLFFIDRHWHVVHETIQQTLFSALIQFIATDDPLVQSWTFACFAAIAHADTRARSVANAPRTRDWDTIWTHAIRRTNVPGASRAACHAAYVLLLHSHSNFHASSRLSLSPQRVLLEIESFVKDIDVQGPPSPHDSVCAVLSQMLRIASQDARLYRMQFEEKVLSWVMDSWTARDAGNAPLHLVKDILLLLETICSVSKRSDPFCRVLMPDCLIVDTLVEEGRTKVVRDYVLNATLPEFRKPDSLHPSTTLDFPTTADDRRVGDDPVEEGPRERKISTFLLRSLEALTSDFQALATSAARLTAEKARRSLDWVVVALAFESVLALNGTRPNRRVIQAACKLLLLVTPLLKDSKWTHSEKAFILLALEPLVLTWPAEDEGKFSIAMLPPDAGSGIKAETLQSLMTTQGRKGDIVVRRRDLQRLVCKSTDVQDTFETVSKTLREVLQILLRLNKEQSRAMDMDFEATVVEHAQDITSTSAVRCLIEVSVCFLTNTPILRSISGESTSDKELTAIVTKCTEQDPTETSLLLIRTFVRHVQQRTLTLNLNNFGTLMRNLGEILVSYYYARNEGMQIAMLHYLQSTLHIWCSLPQEHQTRADVRQLCTHFSRSLKAGGKSRTDIRSWKARDSYLTCFTKFLLQDPSELSGFDDAKFPKFLPTNVLPKMNRDDDIRVRFRAGILNSQLFTVGRATGRKPSEVYTSIWDAYPTDLAQYENMLTRLLSLGNMVVVSSDIRRGAYWHLIEGSLLDKNKIYTAHCEAILRSVSQRLGLPRFSILFEAYAAQIAFTIKTHKQDFLKFPPELLGYSDLKDCAEANFLAFTPTNLVAQGNSEFGRKLFEEHCSQLQKSVAQGVRTCFPDIVGYQLLLALDSIDVDQSLPFDMVESALLEKTMMKDDRAGFRAVLGESVDGVVGWIVRTLGDHDFQPDGSIVEALEVVDSTGKTADTFRALVRYRRVGDFEPHSPNIPAFFAPMVLDALTWFETFVPDTDASATAYHVIHELFADIQRSPLVNEQLRLLNALCLFISFRHEDFQTPALLHALLRGATSLLAQADLATAAQSILEWVFDCYRTTRADNPRFPDVLIRICCCANDYARKGINSSFYSLGADLRTWIDGQVLMLSTVKSKTMQASLTRALSAWPHTPSPQLAELFASITSSDLSTVLSDRSIISNKFRLVRQLREHALAADRDDERFAETDFWRLRESIPSSEQLQEQDIDAFAALLEIYEGRISSFDREQQRSVGRQRRDTSSGASPQNWIIQVLLSMLEASDGSQVHLAYQTLRSLMSVCPPDPFAHVSYEYRDELRYLEAYKRVPKTRPVRSLEELTTSDVYLDITGDFPRWIGAVSTLLSDILSAGDPFYAQLTLIFQSDPTFTEQTLPVLVHSILESERTDAGWKASLTTLPCRTTLSAYFTAVLESGCAAIPVVRTIVDIVLHLRNFTPEISKQADSAKFDALSYDKWLAIDYTLLARNSMSCGLYTTSLLFLELAADYSASSPGTDAATAPILYEIYNHIDEPDGFYGIKTQNLHQYLIKRFHHERQWDKAFRFHSAALEAGSTDSAEADGLLQSFHSFGFNHLAIDTMQSSSLNVGSTSGMNYRLGWRTETWDLPERHGEGIPGAPLYNALRAVYRTRNSRAVQAVARGAICEEMGRLRNLGSENVAEIRDAAQSLMCLHQVSHWFTPDVQDRLATHQSALTDWKEHIDLGSGFEFSDFENVMATRISLVRSARRKEERSQIGEMVSPFCQCLIDVEKQCLIKLSQAARKAQQFQIALNSVVRAQKLERTPSLDVSAEFASVLRLHKEEKLAVEFLQGLDLTHLPPAEKAVLLARLGTWIAEARLENPTDIAKNYFEPATSSVKSLRGKGAAKSVTTFSASHARVFHQYAKFSEHQYKAIKNSPDALRWKVYVERKTAEVEYRKTQGDVNTNPRLREAKVLLKTDQDLYNNHMKAGETFLAGAIEMYSRALEASDAFDGDGAIRLVSLWSENFDKADPKFQDKVREALDRVPSRKLVFLAHQLVARLYKTPEPVKNQSTLQSVVLRMCKDHPFHSLYQLYALLPNDPPVQERRQSGRQTTLGNTPSPSLQAAARSTAASEIFDRLRADSKSVQRIKDVERVAGACLEWAKFKIINTALDPRRKTVKGQPPKPPEIPPGLAIHKLVSVNVPVLTHPPALDPSLVYDNCVFINKYEPTFTTSGGINLPKVCMCIGSDGGRYKQLFKGEGNDDLRQDAVMEQVFTLVNTVLQSDKETSRRKLHVRGYMIIPLGSQAGILEFVINTTPLNSWVPTAHDKYNKNDMTHKVASEKIRTAQQTENLEPEKLLQKYLEIKKKFRPVMRHFFTEKHKNPMAWFAMRLNYIRSVATTSIVGHVLGLGDRHQSNILLDAETGEMVHIDLGIAFDQGKLLKVPEQVPFRMTSDVVDGMGPAGTGGVFQRCAEETLRVLREGSEVIMTVLEVFKHDPLHSWTASEFKMKNVQKDANIAEAGAGGTKLNTWGTGIGIDMASGSADEAADRALTGVARKLDKSMSVEYTVNELLAEATDPMRLATIFYGWGAIF</sequence>
<dbReference type="InterPro" id="IPR000403">
    <property type="entry name" value="PI3/4_kinase_cat_dom"/>
</dbReference>
<evidence type="ECO:0000256" key="3">
    <source>
        <dbReference type="ARBA" id="ARBA00011370"/>
    </source>
</evidence>
<evidence type="ECO:0000256" key="1">
    <source>
        <dbReference type="ARBA" id="ARBA00004123"/>
    </source>
</evidence>
<keyword evidence="16" id="KW-0156">Chromatin regulator</keyword>
<comment type="subcellular location">
    <subcellularLocation>
        <location evidence="16">Chromosome</location>
        <location evidence="16">Telomere</location>
    </subcellularLocation>
    <subcellularLocation>
        <location evidence="1 16">Nucleus</location>
    </subcellularLocation>
</comment>
<dbReference type="Gene3D" id="3.30.1010.10">
    <property type="entry name" value="Phosphatidylinositol 3-kinase Catalytic Subunit, Chain A, domain 4"/>
    <property type="match status" value="1"/>
</dbReference>
<dbReference type="Pfam" id="PF02260">
    <property type="entry name" value="FATC"/>
    <property type="match status" value="1"/>
</dbReference>
<dbReference type="PANTHER" id="PTHR37079">
    <property type="entry name" value="SERINE/THREONINE-PROTEIN KINASE ATM"/>
    <property type="match status" value="1"/>
</dbReference>
<dbReference type="InterPro" id="IPR016024">
    <property type="entry name" value="ARM-type_fold"/>
</dbReference>
<keyword evidence="11 16" id="KW-0067">ATP-binding</keyword>
<comment type="similarity">
    <text evidence="2 16">Belongs to the PI3/PI4-kinase family. ATM subfamily.</text>
</comment>
<keyword evidence="8 16" id="KW-0547">Nucleotide-binding</keyword>
<evidence type="ECO:0000256" key="4">
    <source>
        <dbReference type="ARBA" id="ARBA00012513"/>
    </source>
</evidence>
<name>A0AAV9ZTD8_9AGAR</name>
<feature type="domain" description="PI3K/PI4K catalytic" evidence="18">
    <location>
        <begin position="2680"/>
        <end position="3003"/>
    </location>
</feature>
<evidence type="ECO:0000259" key="19">
    <source>
        <dbReference type="PROSITE" id="PS51189"/>
    </source>
</evidence>
<evidence type="ECO:0000256" key="10">
    <source>
        <dbReference type="ARBA" id="ARBA00022777"/>
    </source>
</evidence>
<keyword evidence="16" id="KW-0158">Chromosome</keyword>
<feature type="compositionally biased region" description="Polar residues" evidence="17">
    <location>
        <begin position="2563"/>
        <end position="2576"/>
    </location>
</feature>
<protein>
    <recommendedName>
        <fullName evidence="5 16">Serine/threonine-protein kinase Tel1</fullName>
        <ecNumber evidence="4 16">2.7.11.1</ecNumber>
    </recommendedName>
</protein>
<dbReference type="EMBL" id="JAWWNJ010000112">
    <property type="protein sequence ID" value="KAK6992249.1"/>
    <property type="molecule type" value="Genomic_DNA"/>
</dbReference>
<dbReference type="InterPro" id="IPR036940">
    <property type="entry name" value="PI3/4_kinase_cat_sf"/>
</dbReference>
<comment type="catalytic activity">
    <reaction evidence="15">
        <text>L-seryl-[protein] + ATP = O-phospho-L-seryl-[protein] + ADP + H(+)</text>
        <dbReference type="Rhea" id="RHEA:17989"/>
        <dbReference type="Rhea" id="RHEA-COMP:9863"/>
        <dbReference type="Rhea" id="RHEA-COMP:11604"/>
        <dbReference type="ChEBI" id="CHEBI:15378"/>
        <dbReference type="ChEBI" id="CHEBI:29999"/>
        <dbReference type="ChEBI" id="CHEBI:30616"/>
        <dbReference type="ChEBI" id="CHEBI:83421"/>
        <dbReference type="ChEBI" id="CHEBI:456216"/>
        <dbReference type="EC" id="2.7.11.1"/>
    </reaction>
</comment>
<dbReference type="InterPro" id="IPR044107">
    <property type="entry name" value="PIKKc_ATM"/>
</dbReference>